<evidence type="ECO:0000313" key="9">
    <source>
        <dbReference type="Proteomes" id="UP001597301"/>
    </source>
</evidence>
<dbReference type="PANTHER" id="PTHR42865:SF7">
    <property type="entry name" value="PROTON_GLUTAMATE-ASPARTATE SYMPORTER"/>
    <property type="match status" value="1"/>
</dbReference>
<feature type="transmembrane region" description="Helical" evidence="7">
    <location>
        <begin position="198"/>
        <end position="221"/>
    </location>
</feature>
<evidence type="ECO:0000256" key="5">
    <source>
        <dbReference type="ARBA" id="ARBA00022989"/>
    </source>
</evidence>
<dbReference type="Proteomes" id="UP001597301">
    <property type="component" value="Unassembled WGS sequence"/>
</dbReference>
<feature type="transmembrane region" description="Helical" evidence="7">
    <location>
        <begin position="123"/>
        <end position="143"/>
    </location>
</feature>
<feature type="transmembrane region" description="Helical" evidence="7">
    <location>
        <begin position="273"/>
        <end position="297"/>
    </location>
</feature>
<feature type="transmembrane region" description="Helical" evidence="7">
    <location>
        <begin position="303"/>
        <end position="324"/>
    </location>
</feature>
<evidence type="ECO:0000256" key="4">
    <source>
        <dbReference type="ARBA" id="ARBA00022692"/>
    </source>
</evidence>
<evidence type="ECO:0000256" key="2">
    <source>
        <dbReference type="ARBA" id="ARBA00022448"/>
    </source>
</evidence>
<dbReference type="PANTHER" id="PTHR42865">
    <property type="entry name" value="PROTON/GLUTAMATE-ASPARTATE SYMPORTER"/>
    <property type="match status" value="1"/>
</dbReference>
<evidence type="ECO:0000256" key="6">
    <source>
        <dbReference type="ARBA" id="ARBA00023136"/>
    </source>
</evidence>
<organism evidence="8 9">
    <name type="scientific">Siminovitchia sediminis</name>
    <dbReference type="NCBI Taxonomy" id="1274353"/>
    <lineage>
        <taxon>Bacteria</taxon>
        <taxon>Bacillati</taxon>
        <taxon>Bacillota</taxon>
        <taxon>Bacilli</taxon>
        <taxon>Bacillales</taxon>
        <taxon>Bacillaceae</taxon>
        <taxon>Siminovitchia</taxon>
    </lineage>
</organism>
<dbReference type="Gene3D" id="1.10.3860.10">
    <property type="entry name" value="Sodium:dicarboxylate symporter"/>
    <property type="match status" value="1"/>
</dbReference>
<feature type="transmembrane region" description="Helical" evidence="7">
    <location>
        <begin position="81"/>
        <end position="102"/>
    </location>
</feature>
<comment type="subcellular location">
    <subcellularLocation>
        <location evidence="1">Cell membrane</location>
        <topology evidence="1">Multi-pass membrane protein</topology>
    </subcellularLocation>
</comment>
<dbReference type="RefSeq" id="WP_380775550.1">
    <property type="nucleotide sequence ID" value="NZ_JBHUEO010000072.1"/>
</dbReference>
<protein>
    <submittedName>
        <fullName evidence="8">Cation:dicarboxylate symporter family transporter</fullName>
    </submittedName>
</protein>
<keyword evidence="4 7" id="KW-0812">Transmembrane</keyword>
<proteinExistence type="predicted"/>
<evidence type="ECO:0000256" key="7">
    <source>
        <dbReference type="SAM" id="Phobius"/>
    </source>
</evidence>
<gene>
    <name evidence="8" type="ORF">ACFSCZ_16700</name>
</gene>
<dbReference type="EMBL" id="JBHUEO010000072">
    <property type="protein sequence ID" value="MFD1708354.1"/>
    <property type="molecule type" value="Genomic_DNA"/>
</dbReference>
<feature type="transmembrane region" description="Helical" evidence="7">
    <location>
        <begin position="6"/>
        <end position="24"/>
    </location>
</feature>
<keyword evidence="9" id="KW-1185">Reference proteome</keyword>
<dbReference type="InterPro" id="IPR036458">
    <property type="entry name" value="Na:dicarbo_symporter_sf"/>
</dbReference>
<evidence type="ECO:0000313" key="8">
    <source>
        <dbReference type="EMBL" id="MFD1708354.1"/>
    </source>
</evidence>
<dbReference type="InterPro" id="IPR001991">
    <property type="entry name" value="Na-dicarboxylate_symporter"/>
</dbReference>
<keyword evidence="2" id="KW-0813">Transport</keyword>
<keyword evidence="3" id="KW-1003">Cell membrane</keyword>
<name>A0ABW4KMD0_9BACI</name>
<accession>A0ABW4KMD0</accession>
<feature type="transmembrane region" description="Helical" evidence="7">
    <location>
        <begin position="163"/>
        <end position="186"/>
    </location>
</feature>
<evidence type="ECO:0000256" key="3">
    <source>
        <dbReference type="ARBA" id="ARBA00022475"/>
    </source>
</evidence>
<feature type="transmembrane region" description="Helical" evidence="7">
    <location>
        <begin position="233"/>
        <end position="253"/>
    </location>
</feature>
<reference evidence="9" key="1">
    <citation type="journal article" date="2019" name="Int. J. Syst. Evol. Microbiol.">
        <title>The Global Catalogue of Microorganisms (GCM) 10K type strain sequencing project: providing services to taxonomists for standard genome sequencing and annotation.</title>
        <authorList>
            <consortium name="The Broad Institute Genomics Platform"/>
            <consortium name="The Broad Institute Genome Sequencing Center for Infectious Disease"/>
            <person name="Wu L."/>
            <person name="Ma J."/>
        </authorList>
    </citation>
    <scope>NUCLEOTIDE SEQUENCE [LARGE SCALE GENOMIC DNA]</scope>
    <source>
        <strain evidence="9">CGMCC 1.12295</strain>
    </source>
</reference>
<comment type="caution">
    <text evidence="8">The sequence shown here is derived from an EMBL/GenBank/DDBJ whole genome shotgun (WGS) entry which is preliminary data.</text>
</comment>
<keyword evidence="5 7" id="KW-1133">Transmembrane helix</keyword>
<sequence length="398" mass="41935">MKFGLIPKLLIGLAAGIAIGLLDVDWMIRITETARILLGGIIKFFIPLILIAFIAAGIADLRGKTGKLLSFTVGLSYVDTIIASALAALAAYLMIPSFGIVTTTGEEAAAIAEPFIEINIPPIMDVMSALMLAFVLGIGATWGKSPTITYAVTEFREIIIRCINKLVIPILPFFIATIFAGVAAKGDLFSNIAIFGKMFGLIIGMQLLWLIIEYVLAGIVFKQNPWTMFKALIPAYFTAIGTMSSAVTMPVALKQAQKVKYMDRDIVDFVIPLCNTVHLSGAAIGITVGAATVSMFTTGELPSITTMIAFVILLGIIEVGAVGVPGGSVMASLGILQSVLGFDEAALGLMITLFAIQDGFATATNVTGDGALAMIINRFFGKKQGPDVPASSDVTVDA</sequence>
<keyword evidence="6 7" id="KW-0472">Membrane</keyword>
<feature type="transmembrane region" description="Helical" evidence="7">
    <location>
        <begin position="36"/>
        <end position="61"/>
    </location>
</feature>
<evidence type="ECO:0000256" key="1">
    <source>
        <dbReference type="ARBA" id="ARBA00004651"/>
    </source>
</evidence>
<dbReference type="SUPFAM" id="SSF118215">
    <property type="entry name" value="Proton glutamate symport protein"/>
    <property type="match status" value="1"/>
</dbReference>
<dbReference type="Pfam" id="PF00375">
    <property type="entry name" value="SDF"/>
    <property type="match status" value="1"/>
</dbReference>